<sequence>MTKYLVSYDLSRPGQDYSKLIEHMKSYGTWAHPLKSVWVIVTTKTAVAVRNDASAYLDANDKILVVELGHPAAWRGLSDELTQWLKNNL</sequence>
<evidence type="ECO:0000313" key="1">
    <source>
        <dbReference type="EMBL" id="RWZ52928.1"/>
    </source>
</evidence>
<dbReference type="AlphaFoldDB" id="A0A3S4A716"/>
<proteinExistence type="predicted"/>
<comment type="caution">
    <text evidence="1">The sequence shown here is derived from an EMBL/GenBank/DDBJ whole genome shotgun (WGS) entry which is preliminary data.</text>
</comment>
<accession>A0A3S4A716</accession>
<reference evidence="1 2" key="1">
    <citation type="submission" date="2018-12" db="EMBL/GenBank/DDBJ databases">
        <authorList>
            <person name="Li F."/>
        </authorList>
    </citation>
    <scope>NUCLEOTIDE SEQUENCE [LARGE SCALE GENOMIC DNA]</scope>
    <source>
        <strain evidence="1 2">11W25H-1</strain>
    </source>
</reference>
<evidence type="ECO:0000313" key="2">
    <source>
        <dbReference type="Proteomes" id="UP000288547"/>
    </source>
</evidence>
<dbReference type="Proteomes" id="UP000288547">
    <property type="component" value="Unassembled WGS sequence"/>
</dbReference>
<organism evidence="1 2">
    <name type="scientific">Labedella phragmitis</name>
    <dbReference type="NCBI Taxonomy" id="2498849"/>
    <lineage>
        <taxon>Bacteria</taxon>
        <taxon>Bacillati</taxon>
        <taxon>Actinomycetota</taxon>
        <taxon>Actinomycetes</taxon>
        <taxon>Micrococcales</taxon>
        <taxon>Microbacteriaceae</taxon>
        <taxon>Labedella</taxon>
    </lineage>
</organism>
<dbReference type="RefSeq" id="WP_128493771.1">
    <property type="nucleotide sequence ID" value="NZ_RZNB01000001.1"/>
</dbReference>
<protein>
    <recommendedName>
        <fullName evidence="3">SinR family protein</fullName>
    </recommendedName>
</protein>
<gene>
    <name evidence="1" type="ORF">ELQ90_03055</name>
</gene>
<dbReference type="OrthoDB" id="2656750at2"/>
<evidence type="ECO:0008006" key="3">
    <source>
        <dbReference type="Google" id="ProtNLM"/>
    </source>
</evidence>
<keyword evidence="2" id="KW-1185">Reference proteome</keyword>
<name>A0A3S4A716_9MICO</name>
<dbReference type="EMBL" id="RZNB01000001">
    <property type="protein sequence ID" value="RWZ52928.1"/>
    <property type="molecule type" value="Genomic_DNA"/>
</dbReference>